<dbReference type="EMBL" id="JACBZT010000001">
    <property type="protein sequence ID" value="NYJ06196.1"/>
    <property type="molecule type" value="Genomic_DNA"/>
</dbReference>
<dbReference type="Proteomes" id="UP000541969">
    <property type="component" value="Unassembled WGS sequence"/>
</dbReference>
<keyword evidence="1" id="KW-0378">Hydrolase</keyword>
<dbReference type="GO" id="GO:0006598">
    <property type="term" value="P:polyamine catabolic process"/>
    <property type="evidence" value="ECO:0007669"/>
    <property type="project" value="TreeGrafter"/>
</dbReference>
<evidence type="ECO:0000313" key="1">
    <source>
        <dbReference type="EMBL" id="NYJ06196.1"/>
    </source>
</evidence>
<dbReference type="Gene3D" id="3.40.50.880">
    <property type="match status" value="1"/>
</dbReference>
<dbReference type="InterPro" id="IPR044668">
    <property type="entry name" value="PuuD-like"/>
</dbReference>
<dbReference type="PANTHER" id="PTHR43235">
    <property type="entry name" value="GLUTAMINE AMIDOTRANSFERASE PB2B2.05-RELATED"/>
    <property type="match status" value="1"/>
</dbReference>
<evidence type="ECO:0000313" key="2">
    <source>
        <dbReference type="Proteomes" id="UP000541969"/>
    </source>
</evidence>
<proteinExistence type="predicted"/>
<keyword evidence="2" id="KW-1185">Reference proteome</keyword>
<dbReference type="SUPFAM" id="SSF52317">
    <property type="entry name" value="Class I glutamine amidotransferase-like"/>
    <property type="match status" value="1"/>
</dbReference>
<dbReference type="GO" id="GO:0033969">
    <property type="term" value="F:gamma-glutamyl-gamma-aminobutyrate hydrolase activity"/>
    <property type="evidence" value="ECO:0007669"/>
    <property type="project" value="TreeGrafter"/>
</dbReference>
<dbReference type="CDD" id="cd01745">
    <property type="entry name" value="GATase1_2"/>
    <property type="match status" value="1"/>
</dbReference>
<sequence length="232" mass="24075">MSPRPVVGITTYEETARWGVWNCPAVLVPADYVRKVSAAGGVPVLLPPLAGDVEVLDRLDALVVAGGSDVDPARYGADRSPRTGPAQQHRDDAELALLAGALARDLPVLGICRGLQLLAVLRGGTLVQHLPDVVGSDVHVPAPGTYGDNDVRIAPDSRLAGLIGTEATWACHHHQAVDALGAGLTPVAWAADGTVEGAELEGARFVLGVQGHPEVGDDVRLFEGLVAAARRP</sequence>
<dbReference type="Pfam" id="PF07722">
    <property type="entry name" value="Peptidase_C26"/>
    <property type="match status" value="1"/>
</dbReference>
<dbReference type="PROSITE" id="PS51273">
    <property type="entry name" value="GATASE_TYPE_1"/>
    <property type="match status" value="1"/>
</dbReference>
<gene>
    <name evidence="1" type="ORF">GGQ55_002474</name>
</gene>
<dbReference type="AlphaFoldDB" id="A0A853CG61"/>
<name>A0A853CG61_9ACTN</name>
<protein>
    <submittedName>
        <fullName evidence="1">Gamma-glutamyl-gamma-aminobutyrate hydrolase PuuD</fullName>
    </submittedName>
</protein>
<reference evidence="1 2" key="1">
    <citation type="submission" date="2020-07" db="EMBL/GenBank/DDBJ databases">
        <title>Sequencing the genomes of 1000 actinobacteria strains.</title>
        <authorList>
            <person name="Klenk H.-P."/>
        </authorList>
    </citation>
    <scope>NUCLEOTIDE SEQUENCE [LARGE SCALE GENOMIC DNA]</scope>
    <source>
        <strain evidence="1 2">DSM 104001</strain>
    </source>
</reference>
<dbReference type="InterPro" id="IPR029062">
    <property type="entry name" value="Class_I_gatase-like"/>
</dbReference>
<dbReference type="RefSeq" id="WP_179717133.1">
    <property type="nucleotide sequence ID" value="NZ_JACBZT010000001.1"/>
</dbReference>
<comment type="caution">
    <text evidence="1">The sequence shown here is derived from an EMBL/GenBank/DDBJ whole genome shotgun (WGS) entry which is preliminary data.</text>
</comment>
<dbReference type="PANTHER" id="PTHR43235:SF1">
    <property type="entry name" value="GLUTAMINE AMIDOTRANSFERASE PB2B2.05-RELATED"/>
    <property type="match status" value="1"/>
</dbReference>
<organism evidence="1 2">
    <name type="scientific">Petropleomorpha daqingensis</name>
    <dbReference type="NCBI Taxonomy" id="2026353"/>
    <lineage>
        <taxon>Bacteria</taxon>
        <taxon>Bacillati</taxon>
        <taxon>Actinomycetota</taxon>
        <taxon>Actinomycetes</taxon>
        <taxon>Geodermatophilales</taxon>
        <taxon>Geodermatophilaceae</taxon>
        <taxon>Petropleomorpha</taxon>
    </lineage>
</organism>
<accession>A0A853CG61</accession>
<dbReference type="InterPro" id="IPR011697">
    <property type="entry name" value="Peptidase_C26"/>
</dbReference>
<dbReference type="GO" id="GO:0005829">
    <property type="term" value="C:cytosol"/>
    <property type="evidence" value="ECO:0007669"/>
    <property type="project" value="TreeGrafter"/>
</dbReference>